<protein>
    <submittedName>
        <fullName evidence="2">Uncharacterized protein</fullName>
    </submittedName>
</protein>
<comment type="caution">
    <text evidence="2">The sequence shown here is derived from an EMBL/GenBank/DDBJ whole genome shotgun (WGS) entry which is preliminary data.</text>
</comment>
<feature type="compositionally biased region" description="Basic and acidic residues" evidence="1">
    <location>
        <begin position="26"/>
        <end position="35"/>
    </location>
</feature>
<sequence length="111" mass="12146">MRWSSAHSRDACGRRGLRAGRPRCTGRREERREGAAGKASPAARDVRSFPESQQARRRRRWRGERGARPRPAAQGDQGSGRREAEDAAAVCTVTGPEETPTGMRSAHAPLA</sequence>
<keyword evidence="3" id="KW-1185">Reference proteome</keyword>
<feature type="region of interest" description="Disordered" evidence="1">
    <location>
        <begin position="1"/>
        <end position="111"/>
    </location>
</feature>
<gene>
    <name evidence="2" type="ORF">NDU88_008071</name>
</gene>
<dbReference type="EMBL" id="JANPWB010000009">
    <property type="protein sequence ID" value="KAJ1155341.1"/>
    <property type="molecule type" value="Genomic_DNA"/>
</dbReference>
<reference evidence="2" key="1">
    <citation type="journal article" date="2022" name="bioRxiv">
        <title>Sequencing and chromosome-scale assembly of the giantPleurodeles waltlgenome.</title>
        <authorList>
            <person name="Brown T."/>
            <person name="Elewa A."/>
            <person name="Iarovenko S."/>
            <person name="Subramanian E."/>
            <person name="Araus A.J."/>
            <person name="Petzold A."/>
            <person name="Susuki M."/>
            <person name="Suzuki K.-i.T."/>
            <person name="Hayashi T."/>
            <person name="Toyoda A."/>
            <person name="Oliveira C."/>
            <person name="Osipova E."/>
            <person name="Leigh N.D."/>
            <person name="Simon A."/>
            <person name="Yun M.H."/>
        </authorList>
    </citation>
    <scope>NUCLEOTIDE SEQUENCE</scope>
    <source>
        <strain evidence="2">20211129_DDA</strain>
        <tissue evidence="2">Liver</tissue>
    </source>
</reference>
<name>A0AAV7RS40_PLEWA</name>
<evidence type="ECO:0000313" key="2">
    <source>
        <dbReference type="EMBL" id="KAJ1155341.1"/>
    </source>
</evidence>
<evidence type="ECO:0000313" key="3">
    <source>
        <dbReference type="Proteomes" id="UP001066276"/>
    </source>
</evidence>
<feature type="compositionally biased region" description="Basic residues" evidence="1">
    <location>
        <begin position="15"/>
        <end position="25"/>
    </location>
</feature>
<dbReference type="AlphaFoldDB" id="A0AAV7RS40"/>
<accession>A0AAV7RS40</accession>
<dbReference type="Proteomes" id="UP001066276">
    <property type="component" value="Chromosome 5"/>
</dbReference>
<organism evidence="2 3">
    <name type="scientific">Pleurodeles waltl</name>
    <name type="common">Iberian ribbed newt</name>
    <dbReference type="NCBI Taxonomy" id="8319"/>
    <lineage>
        <taxon>Eukaryota</taxon>
        <taxon>Metazoa</taxon>
        <taxon>Chordata</taxon>
        <taxon>Craniata</taxon>
        <taxon>Vertebrata</taxon>
        <taxon>Euteleostomi</taxon>
        <taxon>Amphibia</taxon>
        <taxon>Batrachia</taxon>
        <taxon>Caudata</taxon>
        <taxon>Salamandroidea</taxon>
        <taxon>Salamandridae</taxon>
        <taxon>Pleurodelinae</taxon>
        <taxon>Pleurodeles</taxon>
    </lineage>
</organism>
<proteinExistence type="predicted"/>
<evidence type="ECO:0000256" key="1">
    <source>
        <dbReference type="SAM" id="MobiDB-lite"/>
    </source>
</evidence>